<dbReference type="RefSeq" id="WP_135760985.1">
    <property type="nucleotide sequence ID" value="NZ_RQHW01000047.1"/>
</dbReference>
<organism evidence="1 2">
    <name type="scientific">Leptospira idonii</name>
    <dbReference type="NCBI Taxonomy" id="1193500"/>
    <lineage>
        <taxon>Bacteria</taxon>
        <taxon>Pseudomonadati</taxon>
        <taxon>Spirochaetota</taxon>
        <taxon>Spirochaetia</taxon>
        <taxon>Leptospirales</taxon>
        <taxon>Leptospiraceae</taxon>
        <taxon>Leptospira</taxon>
    </lineage>
</organism>
<accession>A0A4R9LY77</accession>
<keyword evidence="1" id="KW-0808">Transferase</keyword>
<protein>
    <submittedName>
        <fullName evidence="1">Class I SAM-dependent methyltransferase</fullName>
    </submittedName>
</protein>
<keyword evidence="2" id="KW-1185">Reference proteome</keyword>
<sequence>MDCRLCGSSTEKKFRGRILNKYEIDYHRCTSCDLIQTESYFWLEEAYKDSIAITDTGILERNFILAERVLAVLTAISSSFRFFSVWTKLPFFLVKRILSRILKPYLSPILDFGGGYGIMVRMLRDIGLDAYWSDPYSQNLVAKGFESSQKKYPALIAFEVLEHFSEPRQQIDSIMRLYDPDVFLFSTLLYGDTIPDSSWWYYGFETGQHIAFYNRTTLEKLAEIYNRKIYSFSPDFHVMSKIDLDEKSISYILERLPDLLIRLKSKYRSKVISDFESLRETLR</sequence>
<reference evidence="1" key="1">
    <citation type="journal article" date="2019" name="PLoS Negl. Trop. Dis.">
        <title>Revisiting the worldwide diversity of Leptospira species in the environment.</title>
        <authorList>
            <person name="Vincent A.T."/>
            <person name="Schiettekatte O."/>
            <person name="Bourhy P."/>
            <person name="Veyrier F.J."/>
            <person name="Picardeau M."/>
        </authorList>
    </citation>
    <scope>NUCLEOTIDE SEQUENCE [LARGE SCALE GENOMIC DNA]</scope>
    <source>
        <strain evidence="1">201300427</strain>
    </source>
</reference>
<evidence type="ECO:0000313" key="1">
    <source>
        <dbReference type="EMBL" id="TGN18297.1"/>
    </source>
</evidence>
<comment type="caution">
    <text evidence="1">The sequence shown here is derived from an EMBL/GenBank/DDBJ whole genome shotgun (WGS) entry which is preliminary data.</text>
</comment>
<proteinExistence type="predicted"/>
<dbReference type="Pfam" id="PF13489">
    <property type="entry name" value="Methyltransf_23"/>
    <property type="match status" value="1"/>
</dbReference>
<dbReference type="EMBL" id="RQHW01000047">
    <property type="protein sequence ID" value="TGN18297.1"/>
    <property type="molecule type" value="Genomic_DNA"/>
</dbReference>
<evidence type="ECO:0000313" key="2">
    <source>
        <dbReference type="Proteomes" id="UP000298058"/>
    </source>
</evidence>
<dbReference type="OrthoDB" id="9816564at2"/>
<name>A0A4R9LY77_9LEPT</name>
<dbReference type="SUPFAM" id="SSF53335">
    <property type="entry name" value="S-adenosyl-L-methionine-dependent methyltransferases"/>
    <property type="match status" value="1"/>
</dbReference>
<dbReference type="Gene3D" id="3.40.50.150">
    <property type="entry name" value="Vaccinia Virus protein VP39"/>
    <property type="match status" value="1"/>
</dbReference>
<dbReference type="GO" id="GO:0032259">
    <property type="term" value="P:methylation"/>
    <property type="evidence" value="ECO:0007669"/>
    <property type="project" value="UniProtKB-KW"/>
</dbReference>
<dbReference type="GO" id="GO:0008168">
    <property type="term" value="F:methyltransferase activity"/>
    <property type="evidence" value="ECO:0007669"/>
    <property type="project" value="UniProtKB-KW"/>
</dbReference>
<dbReference type="AlphaFoldDB" id="A0A4R9LY77"/>
<gene>
    <name evidence="1" type="ORF">EHS15_12895</name>
</gene>
<keyword evidence="1" id="KW-0489">Methyltransferase</keyword>
<dbReference type="Proteomes" id="UP000298058">
    <property type="component" value="Unassembled WGS sequence"/>
</dbReference>
<dbReference type="InterPro" id="IPR029063">
    <property type="entry name" value="SAM-dependent_MTases_sf"/>
</dbReference>